<keyword evidence="3" id="KW-1185">Reference proteome</keyword>
<dbReference type="Proteomes" id="UP000008363">
    <property type="component" value="Unassembled WGS sequence"/>
</dbReference>
<gene>
    <name evidence="2" type="ORF">GORHZ_053_00600</name>
</gene>
<dbReference type="STRING" id="1108045.GORHZ_053_00600"/>
<dbReference type="EMBL" id="BAHC01000053">
    <property type="protein sequence ID" value="GAB89207.1"/>
    <property type="molecule type" value="Genomic_DNA"/>
</dbReference>
<reference evidence="2 3" key="1">
    <citation type="submission" date="2012-08" db="EMBL/GenBank/DDBJ databases">
        <title>Whole genome shotgun sequence of Gordonia rhizosphera NBRC 16068.</title>
        <authorList>
            <person name="Takarada H."/>
            <person name="Isaki S."/>
            <person name="Hosoyama A."/>
            <person name="Tsuchikane K."/>
            <person name="Katsumata H."/>
            <person name="Baba S."/>
            <person name="Ohji S."/>
            <person name="Yamazaki S."/>
            <person name="Fujita N."/>
        </authorList>
    </citation>
    <scope>NUCLEOTIDE SEQUENCE [LARGE SCALE GENOMIC DNA]</scope>
    <source>
        <strain evidence="2 3">NBRC 16068</strain>
    </source>
</reference>
<evidence type="ECO:0000313" key="3">
    <source>
        <dbReference type="Proteomes" id="UP000008363"/>
    </source>
</evidence>
<sequence length="246" mass="26864">MGADDAREQPSPATDGLLDIAGNLSRYHREHEKYYSEAPLTDALALQRVARTLTALAERWSSAEPTSTPSPSPFAGAPDLNDERAIETSGVLFMEGGGEPAEISVIEAELEAHADRSEQSGTWLASAMETSWAMSEALLAYPGLADLLAERHRIIGNNWRNASTARLIALCLRRAVAIMRRIDFTPAALRDDLAGDRVSARYLFSAAEMIAHAADLATESAVLTHEDERRWRVFHDRIAHITGSGQ</sequence>
<feature type="region of interest" description="Disordered" evidence="1">
    <location>
        <begin position="59"/>
        <end position="80"/>
    </location>
</feature>
<evidence type="ECO:0000256" key="1">
    <source>
        <dbReference type="SAM" id="MobiDB-lite"/>
    </source>
</evidence>
<dbReference type="AlphaFoldDB" id="K6WAI1"/>
<accession>K6WAI1</accession>
<organism evidence="2 3">
    <name type="scientific">Gordonia rhizosphera NBRC 16068</name>
    <dbReference type="NCBI Taxonomy" id="1108045"/>
    <lineage>
        <taxon>Bacteria</taxon>
        <taxon>Bacillati</taxon>
        <taxon>Actinomycetota</taxon>
        <taxon>Actinomycetes</taxon>
        <taxon>Mycobacteriales</taxon>
        <taxon>Gordoniaceae</taxon>
        <taxon>Gordonia</taxon>
    </lineage>
</organism>
<proteinExistence type="predicted"/>
<name>K6WAI1_9ACTN</name>
<dbReference type="RefSeq" id="WP_006331157.1">
    <property type="nucleotide sequence ID" value="NZ_BAHC01000053.1"/>
</dbReference>
<dbReference type="eggNOG" id="ENOG5032B8Z">
    <property type="taxonomic scope" value="Bacteria"/>
</dbReference>
<feature type="compositionally biased region" description="Low complexity" evidence="1">
    <location>
        <begin position="62"/>
        <end position="78"/>
    </location>
</feature>
<evidence type="ECO:0000313" key="2">
    <source>
        <dbReference type="EMBL" id="GAB89207.1"/>
    </source>
</evidence>
<protein>
    <submittedName>
        <fullName evidence="2">Uncharacterized protein</fullName>
    </submittedName>
</protein>
<comment type="caution">
    <text evidence="2">The sequence shown here is derived from an EMBL/GenBank/DDBJ whole genome shotgun (WGS) entry which is preliminary data.</text>
</comment>